<evidence type="ECO:0000313" key="4">
    <source>
        <dbReference type="Proteomes" id="UP001203831"/>
    </source>
</evidence>
<dbReference type="InterPro" id="IPR009057">
    <property type="entry name" value="Homeodomain-like_sf"/>
</dbReference>
<feature type="domain" description="Paired" evidence="2">
    <location>
        <begin position="1"/>
        <end position="66"/>
    </location>
</feature>
<keyword evidence="1" id="KW-0563">Paired box</keyword>
<evidence type="ECO:0000259" key="2">
    <source>
        <dbReference type="PROSITE" id="PS51057"/>
    </source>
</evidence>
<dbReference type="Pfam" id="PF00292">
    <property type="entry name" value="PAX"/>
    <property type="match status" value="1"/>
</dbReference>
<dbReference type="SUPFAM" id="SSF46689">
    <property type="entry name" value="Homeodomain-like"/>
    <property type="match status" value="1"/>
</dbReference>
<keyword evidence="4" id="KW-1185">Reference proteome</keyword>
<evidence type="ECO:0000313" key="3">
    <source>
        <dbReference type="EMBL" id="MCM0158346.1"/>
    </source>
</evidence>
<dbReference type="PROSITE" id="PS51057">
    <property type="entry name" value="PAIRED_2"/>
    <property type="match status" value="1"/>
</dbReference>
<organism evidence="3 4">
    <name type="scientific">endosymbiont of Metamasius hemipterus</name>
    <dbReference type="NCBI Taxonomy" id="204627"/>
    <lineage>
        <taxon>Bacteria</taxon>
        <taxon>Pseudomonadati</taxon>
        <taxon>Pseudomonadota</taxon>
        <taxon>Gammaproteobacteria</taxon>
        <taxon>Candidatus Nardonella</taxon>
    </lineage>
</organism>
<gene>
    <name evidence="3" type="ORF">L7J86_00945</name>
</gene>
<dbReference type="EMBL" id="JAKMAI010000007">
    <property type="protein sequence ID" value="MCM0158346.1"/>
    <property type="molecule type" value="Genomic_DNA"/>
</dbReference>
<protein>
    <recommendedName>
        <fullName evidence="2">Paired domain-containing protein</fullName>
    </recommendedName>
</protein>
<comment type="caution">
    <text evidence="3">The sequence shown here is derived from an EMBL/GenBank/DDBJ whole genome shotgun (WGS) entry which is preliminary data.</text>
</comment>
<dbReference type="Proteomes" id="UP001203831">
    <property type="component" value="Unassembled WGS sequence"/>
</dbReference>
<dbReference type="RefSeq" id="WP_250672692.1">
    <property type="nucleotide sequence ID" value="NZ_JAKMAI010000007.1"/>
</dbReference>
<dbReference type="InterPro" id="IPR001523">
    <property type="entry name" value="Paired_dom"/>
</dbReference>
<reference evidence="3" key="1">
    <citation type="submission" date="2022-01" db="EMBL/GenBank/DDBJ databases">
        <title>Genome assemble of Metamasius hemipterus Nardonella endosymbiont.</title>
        <authorList>
            <person name="Palmieri L."/>
            <person name="Pavarini R."/>
            <person name="Sharma P."/>
        </authorList>
    </citation>
    <scope>NUCLEOTIDE SEQUENCE [LARGE SCALE GENOMIC DNA]</scope>
    <source>
        <strain evidence="3">NARMHE1</strain>
    </source>
</reference>
<dbReference type="InterPro" id="IPR036388">
    <property type="entry name" value="WH-like_DNA-bd_sf"/>
</dbReference>
<name>A0ABT0TWH0_9GAMM</name>
<dbReference type="Gene3D" id="1.10.10.10">
    <property type="entry name" value="Winged helix-like DNA-binding domain superfamily/Winged helix DNA-binding domain"/>
    <property type="match status" value="1"/>
</dbReference>
<proteinExistence type="predicted"/>
<sequence length="66" mass="7717">MPKGKPICLELKQMVVDAFLEGRRLVDISRQFLLPKYSVSRIIVRYNERGHVEKMPKSGRPKKTTF</sequence>
<accession>A0ABT0TWH0</accession>
<evidence type="ECO:0000256" key="1">
    <source>
        <dbReference type="ARBA" id="ARBA00022724"/>
    </source>
</evidence>